<evidence type="ECO:0000256" key="2">
    <source>
        <dbReference type="ARBA" id="ARBA00022448"/>
    </source>
</evidence>
<evidence type="ECO:0000256" key="8">
    <source>
        <dbReference type="ARBA" id="ARBA00035655"/>
    </source>
</evidence>
<gene>
    <name evidence="10" type="ordered locus">Rcas_2080</name>
</gene>
<evidence type="ECO:0000256" key="9">
    <source>
        <dbReference type="SAM" id="Phobius"/>
    </source>
</evidence>
<evidence type="ECO:0000313" key="11">
    <source>
        <dbReference type="Proteomes" id="UP000000263"/>
    </source>
</evidence>
<evidence type="ECO:0000256" key="7">
    <source>
        <dbReference type="ARBA" id="ARBA00023136"/>
    </source>
</evidence>
<protein>
    <submittedName>
        <fullName evidence="10">Uncharacterized protein</fullName>
    </submittedName>
</protein>
<sequence>MSNALPGSSPTDRAAPSKTELTAADVLRYGGALLMVAALLGGAYLLQAMPGRGSAAALSLLIGAALGVAFERGRFCFFCIFRDFIEYRNAGPLSAILMALAVSGIGYAIVFGAFLPNPAGGRLAPDAHIGPVSPALVAAGLMFGLGMALSGACISGHLYRLGEGSGYAPPALIGALIGFGLGFRTWNWLYAMVIADAPVVWLPHWVGYGGSLLLHLTVLGILALMLLRFVPPLPPRPARQLDITYLREALFRDRWNPLVTGAMVGIISVVAYLRVEPLGVTAQLGSATRTVMNWAGWLPDRLNGLDSFAGCATQVVQTITDNGWLIGGLVLGAFSAALLAGRFQPALPRAWGSVTALLGGVLMGWGAMTALGCTVGTLLSGIAAFALSGWVFGAAVFVGVWLGITLRLHRWV</sequence>
<dbReference type="EMBL" id="CP000804">
    <property type="protein sequence ID" value="ABU58166.1"/>
    <property type="molecule type" value="Genomic_DNA"/>
</dbReference>
<dbReference type="STRING" id="383372.Rcas_2080"/>
<keyword evidence="6 9" id="KW-1133">Transmembrane helix</keyword>
<feature type="transmembrane region" description="Helical" evidence="9">
    <location>
        <begin position="52"/>
        <end position="70"/>
    </location>
</feature>
<dbReference type="RefSeq" id="WP_012120590.1">
    <property type="nucleotide sequence ID" value="NC_009767.1"/>
</dbReference>
<feature type="transmembrane region" description="Helical" evidence="9">
    <location>
        <begin position="205"/>
        <end position="230"/>
    </location>
</feature>
<feature type="transmembrane region" description="Helical" evidence="9">
    <location>
        <begin position="26"/>
        <end position="46"/>
    </location>
</feature>
<feature type="transmembrane region" description="Helical" evidence="9">
    <location>
        <begin position="324"/>
        <end position="343"/>
    </location>
</feature>
<reference evidence="10 11" key="1">
    <citation type="submission" date="2007-08" db="EMBL/GenBank/DDBJ databases">
        <title>Complete sequence of Roseiflexus castenholzii DSM 13941.</title>
        <authorList>
            <consortium name="US DOE Joint Genome Institute"/>
            <person name="Copeland A."/>
            <person name="Lucas S."/>
            <person name="Lapidus A."/>
            <person name="Barry K."/>
            <person name="Glavina del Rio T."/>
            <person name="Dalin E."/>
            <person name="Tice H."/>
            <person name="Pitluck S."/>
            <person name="Thompson L.S."/>
            <person name="Brettin T."/>
            <person name="Bruce D."/>
            <person name="Detter J.C."/>
            <person name="Han C."/>
            <person name="Tapia R."/>
            <person name="Schmutz J."/>
            <person name="Larimer F."/>
            <person name="Land M."/>
            <person name="Hauser L."/>
            <person name="Kyrpides N."/>
            <person name="Mikhailova N."/>
            <person name="Bryant D.A."/>
            <person name="Hanada S."/>
            <person name="Tsukatani Y."/>
            <person name="Richardson P."/>
        </authorList>
    </citation>
    <scope>NUCLEOTIDE SEQUENCE [LARGE SCALE GENOMIC DNA]</scope>
    <source>
        <strain evidence="11">DSM 13941 / HLO8</strain>
    </source>
</reference>
<keyword evidence="3" id="KW-1003">Cell membrane</keyword>
<proteinExistence type="inferred from homology"/>
<dbReference type="KEGG" id="rca:Rcas_2080"/>
<organism evidence="10 11">
    <name type="scientific">Roseiflexus castenholzii (strain DSM 13941 / HLO8)</name>
    <dbReference type="NCBI Taxonomy" id="383372"/>
    <lineage>
        <taxon>Bacteria</taxon>
        <taxon>Bacillati</taxon>
        <taxon>Chloroflexota</taxon>
        <taxon>Chloroflexia</taxon>
        <taxon>Chloroflexales</taxon>
        <taxon>Roseiflexineae</taxon>
        <taxon>Roseiflexaceae</taxon>
        <taxon>Roseiflexus</taxon>
    </lineage>
</organism>
<evidence type="ECO:0000256" key="5">
    <source>
        <dbReference type="ARBA" id="ARBA00022692"/>
    </source>
</evidence>
<feature type="transmembrane region" description="Helical" evidence="9">
    <location>
        <begin position="255"/>
        <end position="275"/>
    </location>
</feature>
<keyword evidence="5 9" id="KW-0812">Transmembrane</keyword>
<keyword evidence="4" id="KW-0997">Cell inner membrane</keyword>
<feature type="transmembrane region" description="Helical" evidence="9">
    <location>
        <begin position="171"/>
        <end position="193"/>
    </location>
</feature>
<keyword evidence="11" id="KW-1185">Reference proteome</keyword>
<dbReference type="InterPro" id="IPR007272">
    <property type="entry name" value="Sulf_transp_TsuA/YedE"/>
</dbReference>
<dbReference type="PANTHER" id="PTHR30574:SF1">
    <property type="entry name" value="SULPHUR TRANSPORT DOMAIN-CONTAINING PROTEIN"/>
    <property type="match status" value="1"/>
</dbReference>
<keyword evidence="7 9" id="KW-0472">Membrane</keyword>
<keyword evidence="2" id="KW-0813">Transport</keyword>
<feature type="transmembrane region" description="Helical" evidence="9">
    <location>
        <begin position="378"/>
        <end position="404"/>
    </location>
</feature>
<evidence type="ECO:0000313" key="10">
    <source>
        <dbReference type="EMBL" id="ABU58166.1"/>
    </source>
</evidence>
<evidence type="ECO:0000256" key="3">
    <source>
        <dbReference type="ARBA" id="ARBA00022475"/>
    </source>
</evidence>
<accession>A7NKZ6</accession>
<dbReference type="AlphaFoldDB" id="A7NKZ6"/>
<name>A7NKZ6_ROSCS</name>
<comment type="subcellular location">
    <subcellularLocation>
        <location evidence="1">Cell inner membrane</location>
        <topology evidence="1">Multi-pass membrane protein</topology>
    </subcellularLocation>
</comment>
<dbReference type="HOGENOM" id="CLU_050656_1_1_0"/>
<dbReference type="Proteomes" id="UP000000263">
    <property type="component" value="Chromosome"/>
</dbReference>
<evidence type="ECO:0000256" key="4">
    <source>
        <dbReference type="ARBA" id="ARBA00022519"/>
    </source>
</evidence>
<feature type="transmembrane region" description="Helical" evidence="9">
    <location>
        <begin position="91"/>
        <end position="115"/>
    </location>
</feature>
<dbReference type="eggNOG" id="COG2391">
    <property type="taxonomic scope" value="Bacteria"/>
</dbReference>
<dbReference type="GO" id="GO:0005886">
    <property type="term" value="C:plasma membrane"/>
    <property type="evidence" value="ECO:0007669"/>
    <property type="project" value="UniProtKB-SubCell"/>
</dbReference>
<feature type="transmembrane region" description="Helical" evidence="9">
    <location>
        <begin position="135"/>
        <end position="159"/>
    </location>
</feature>
<dbReference type="PANTHER" id="PTHR30574">
    <property type="entry name" value="INNER MEMBRANE PROTEIN YEDE"/>
    <property type="match status" value="1"/>
</dbReference>
<evidence type="ECO:0000256" key="6">
    <source>
        <dbReference type="ARBA" id="ARBA00022989"/>
    </source>
</evidence>
<dbReference type="OrthoDB" id="9794165at2"/>
<evidence type="ECO:0000256" key="1">
    <source>
        <dbReference type="ARBA" id="ARBA00004429"/>
    </source>
</evidence>
<comment type="similarity">
    <text evidence="8">Belongs to the TsuA/YedE (TC 9.B.102) family.</text>
</comment>
<feature type="transmembrane region" description="Helical" evidence="9">
    <location>
        <begin position="350"/>
        <end position="372"/>
    </location>
</feature>
<dbReference type="Pfam" id="PF04143">
    <property type="entry name" value="Sulf_transp"/>
    <property type="match status" value="1"/>
</dbReference>